<proteinExistence type="predicted"/>
<name>A0A5N5UGY3_9EURY</name>
<gene>
    <name evidence="3" type="ORF">DMP03_01025</name>
</gene>
<dbReference type="GO" id="GO:0016757">
    <property type="term" value="F:glycosyltransferase activity"/>
    <property type="evidence" value="ECO:0007669"/>
    <property type="project" value="InterPro"/>
</dbReference>
<protein>
    <submittedName>
        <fullName evidence="3">Glycosyltransferase</fullName>
    </submittedName>
</protein>
<dbReference type="AlphaFoldDB" id="A0A5N5UGY3"/>
<dbReference type="Pfam" id="PF13439">
    <property type="entry name" value="Glyco_transf_4"/>
    <property type="match status" value="1"/>
</dbReference>
<dbReference type="Pfam" id="PF00534">
    <property type="entry name" value="Glycos_transf_1"/>
    <property type="match status" value="1"/>
</dbReference>
<dbReference type="Proteomes" id="UP000326302">
    <property type="component" value="Unassembled WGS sequence"/>
</dbReference>
<dbReference type="PANTHER" id="PTHR45947:SF3">
    <property type="entry name" value="SULFOQUINOVOSYL TRANSFERASE SQD2"/>
    <property type="match status" value="1"/>
</dbReference>
<evidence type="ECO:0000313" key="3">
    <source>
        <dbReference type="EMBL" id="KAB7517979.1"/>
    </source>
</evidence>
<comment type="caution">
    <text evidence="3">The sequence shown here is derived from an EMBL/GenBank/DDBJ whole genome shotgun (WGS) entry which is preliminary data.</text>
</comment>
<evidence type="ECO:0000259" key="2">
    <source>
        <dbReference type="Pfam" id="PF13439"/>
    </source>
</evidence>
<sequence>MRILRVAQKLYPDVTGGGPYHVHAMSRDQAAMGHDVTVLTVGPHSEETRDGYRVVRRPASASPLGNELSTGVGRFLVDAVSSGQYDVVHAHSHLYFSTNLAALATRFSDVPLAVTNHGLYSQTAPKVVFDAYLRTLGRWTFNRASVAFCYTEADRDRLRGIGVTAPIEVVHNGIDTTRFTPDGPVSERLPTGDGPVILFVGRLVEGKRPRDAVAAVDQLRADMPDAHLVVCGDGPLQEGLEDLVAARGMGEAVTFLGHVAYDEMPAVYRGADALILPSRAEGLPRTVLEALASGVPAVVSDLEHVAPLVDDVGETVTVGNISGYSTSIKQVLVETPSSPRSAIEGHYNWDSTVELTTSHLYRVVEEAEGRCSDKDQG</sequence>
<dbReference type="InterPro" id="IPR028098">
    <property type="entry name" value="Glyco_trans_4-like_N"/>
</dbReference>
<accession>A0A5N5UGY3</accession>
<dbReference type="Gene3D" id="3.40.50.2000">
    <property type="entry name" value="Glycogen Phosphorylase B"/>
    <property type="match status" value="2"/>
</dbReference>
<evidence type="ECO:0000259" key="1">
    <source>
        <dbReference type="Pfam" id="PF00534"/>
    </source>
</evidence>
<dbReference type="RefSeq" id="WP_152118882.1">
    <property type="nucleotide sequence ID" value="NZ_QJOW01000001.1"/>
</dbReference>
<feature type="domain" description="Glycosyl transferase family 1" evidence="1">
    <location>
        <begin position="192"/>
        <end position="332"/>
    </location>
</feature>
<dbReference type="EMBL" id="QJOW01000001">
    <property type="protein sequence ID" value="KAB7517979.1"/>
    <property type="molecule type" value="Genomic_DNA"/>
</dbReference>
<keyword evidence="3" id="KW-0808">Transferase</keyword>
<dbReference type="InterPro" id="IPR050194">
    <property type="entry name" value="Glycosyltransferase_grp1"/>
</dbReference>
<dbReference type="CDD" id="cd03801">
    <property type="entry name" value="GT4_PimA-like"/>
    <property type="match status" value="1"/>
</dbReference>
<dbReference type="InterPro" id="IPR001296">
    <property type="entry name" value="Glyco_trans_1"/>
</dbReference>
<organism evidence="3 4">
    <name type="scientific">Halosegnis rubeus</name>
    <dbReference type="NCBI Taxonomy" id="2212850"/>
    <lineage>
        <taxon>Archaea</taxon>
        <taxon>Methanobacteriati</taxon>
        <taxon>Methanobacteriota</taxon>
        <taxon>Stenosarchaea group</taxon>
        <taxon>Halobacteria</taxon>
        <taxon>Halobacteriales</taxon>
        <taxon>Natronomonadaceae</taxon>
        <taxon>Halosegnis</taxon>
    </lineage>
</organism>
<dbReference type="OrthoDB" id="132546at2157"/>
<dbReference type="PANTHER" id="PTHR45947">
    <property type="entry name" value="SULFOQUINOVOSYL TRANSFERASE SQD2"/>
    <property type="match status" value="1"/>
</dbReference>
<feature type="domain" description="Glycosyltransferase subfamily 4-like N-terminal" evidence="2">
    <location>
        <begin position="16"/>
        <end position="178"/>
    </location>
</feature>
<evidence type="ECO:0000313" key="4">
    <source>
        <dbReference type="Proteomes" id="UP000326302"/>
    </source>
</evidence>
<dbReference type="SUPFAM" id="SSF53756">
    <property type="entry name" value="UDP-Glycosyltransferase/glycogen phosphorylase"/>
    <property type="match status" value="1"/>
</dbReference>
<reference evidence="3 4" key="1">
    <citation type="submission" date="2019-10" db="EMBL/GenBank/DDBJ databases">
        <title>Unraveling microbial dark matter from salterns through culturing: the case of the genus Halosegnis.</title>
        <authorList>
            <person name="Duran-Viseras A."/>
            <person name="Andrei A.-S."/>
            <person name="Vera-Gargallo B."/>
            <person name="Ghai R."/>
            <person name="Sanchez-Porro C."/>
            <person name="Ventosa A."/>
        </authorList>
    </citation>
    <scope>NUCLEOTIDE SEQUENCE [LARGE SCALE GENOMIC DNA]</scope>
    <source>
        <strain evidence="3 4">F17-44</strain>
    </source>
</reference>